<protein>
    <submittedName>
        <fullName evidence="2">Uncharacterized protein</fullName>
    </submittedName>
</protein>
<organism evidence="2 3">
    <name type="scientific">Deinococcus yavapaiensis KR-236</name>
    <dbReference type="NCBI Taxonomy" id="694435"/>
    <lineage>
        <taxon>Bacteria</taxon>
        <taxon>Thermotogati</taxon>
        <taxon>Deinococcota</taxon>
        <taxon>Deinococci</taxon>
        <taxon>Deinococcales</taxon>
        <taxon>Deinococcaceae</taxon>
        <taxon>Deinococcus</taxon>
    </lineage>
</organism>
<name>A0A318SAG0_9DEIO</name>
<keyword evidence="1" id="KW-1133">Transmembrane helix</keyword>
<evidence type="ECO:0000256" key="1">
    <source>
        <dbReference type="SAM" id="Phobius"/>
    </source>
</evidence>
<evidence type="ECO:0000313" key="3">
    <source>
        <dbReference type="Proteomes" id="UP000248326"/>
    </source>
</evidence>
<keyword evidence="1" id="KW-0812">Transmembrane</keyword>
<keyword evidence="1" id="KW-0472">Membrane</keyword>
<accession>A0A318SAG0</accession>
<gene>
    <name evidence="2" type="ORF">DES52_101143</name>
</gene>
<dbReference type="Proteomes" id="UP000248326">
    <property type="component" value="Unassembled WGS sequence"/>
</dbReference>
<evidence type="ECO:0000313" key="2">
    <source>
        <dbReference type="EMBL" id="PYE56339.1"/>
    </source>
</evidence>
<comment type="caution">
    <text evidence="2">The sequence shown here is derived from an EMBL/GenBank/DDBJ whole genome shotgun (WGS) entry which is preliminary data.</text>
</comment>
<sequence length="68" mass="7604">MRRLSPVQVLRSSAVGAALLLLLAVALLIWVGWPWALLAFALAAWFGVDAWRAARWVREERDATEKTS</sequence>
<keyword evidence="3" id="KW-1185">Reference proteome</keyword>
<proteinExistence type="predicted"/>
<reference evidence="2 3" key="1">
    <citation type="submission" date="2018-06" db="EMBL/GenBank/DDBJ databases">
        <title>Genomic Encyclopedia of Type Strains, Phase IV (KMG-IV): sequencing the most valuable type-strain genomes for metagenomic binning, comparative biology and taxonomic classification.</title>
        <authorList>
            <person name="Goeker M."/>
        </authorList>
    </citation>
    <scope>NUCLEOTIDE SEQUENCE [LARGE SCALE GENOMIC DNA]</scope>
    <source>
        <strain evidence="2 3">DSM 18048</strain>
    </source>
</reference>
<dbReference type="RefSeq" id="WP_110884843.1">
    <property type="nucleotide sequence ID" value="NZ_QJSX01000001.1"/>
</dbReference>
<dbReference type="AlphaFoldDB" id="A0A318SAG0"/>
<dbReference type="EMBL" id="QJSX01000001">
    <property type="protein sequence ID" value="PYE56339.1"/>
    <property type="molecule type" value="Genomic_DNA"/>
</dbReference>
<feature type="transmembrane region" description="Helical" evidence="1">
    <location>
        <begin position="37"/>
        <end position="54"/>
    </location>
</feature>